<protein>
    <submittedName>
        <fullName evidence="2">Uncharacterized protein</fullName>
    </submittedName>
</protein>
<dbReference type="EMBL" id="CP081864">
    <property type="protein sequence ID" value="QZN97352.1"/>
    <property type="molecule type" value="Genomic_DNA"/>
</dbReference>
<dbReference type="Proteomes" id="UP000825886">
    <property type="component" value="Chromosome"/>
</dbReference>
<keyword evidence="3" id="KW-1185">Reference proteome</keyword>
<organism evidence="2 3">
    <name type="scientific">Symbiopectobacterium purcellii</name>
    <dbReference type="NCBI Taxonomy" id="2871826"/>
    <lineage>
        <taxon>Bacteria</taxon>
        <taxon>Pseudomonadati</taxon>
        <taxon>Pseudomonadota</taxon>
        <taxon>Gammaproteobacteria</taxon>
        <taxon>Enterobacterales</taxon>
        <taxon>Enterobacteriaceae</taxon>
    </lineage>
</organism>
<feature type="compositionally biased region" description="Polar residues" evidence="1">
    <location>
        <begin position="23"/>
        <end position="55"/>
    </location>
</feature>
<evidence type="ECO:0000313" key="3">
    <source>
        <dbReference type="Proteomes" id="UP000825886"/>
    </source>
</evidence>
<evidence type="ECO:0000256" key="1">
    <source>
        <dbReference type="SAM" id="MobiDB-lite"/>
    </source>
</evidence>
<name>A0ABX9AQ88_9ENTR</name>
<sequence length="116" mass="12248">MAKTDKTQVADEDLNAGGETTPVAANNSAETSTMVEGSNSDSTETPLTSEDVTTPQYVVLKGNHVRHDGEVYRENDTIPVSGSDAVRLMNAGVIGDIEVLRQRTLSAKPAVSVSTE</sequence>
<accession>A0ABX9AQ88</accession>
<evidence type="ECO:0000313" key="2">
    <source>
        <dbReference type="EMBL" id="QZN97352.1"/>
    </source>
</evidence>
<feature type="region of interest" description="Disordered" evidence="1">
    <location>
        <begin position="1"/>
        <end position="55"/>
    </location>
</feature>
<gene>
    <name evidence="2" type="ORF">K6K13_08420</name>
</gene>
<dbReference type="RefSeq" id="WP_222160393.1">
    <property type="nucleotide sequence ID" value="NZ_CP081864.1"/>
</dbReference>
<reference evidence="2 3" key="1">
    <citation type="submission" date="2021-08" db="EMBL/GenBank/DDBJ databases">
        <title>Culture and genomic analysis of Symbiopectobacterium purcellii sp. nov. gen. nov., isolated from the leafhopper Empoasca decipiens.</title>
        <authorList>
            <person name="Nadal-Jimenez P."/>
            <person name="Siozios S."/>
            <person name="Halliday N."/>
            <person name="Camara M."/>
            <person name="Hurst G.D.D."/>
        </authorList>
    </citation>
    <scope>NUCLEOTIDE SEQUENCE [LARGE SCALE GENOMIC DNA]</scope>
    <source>
        <strain evidence="2 3">SyEd1</strain>
    </source>
</reference>
<proteinExistence type="predicted"/>